<name>A0A544QQZ9_9EURY</name>
<reference evidence="1 2" key="1">
    <citation type="submission" date="2019-02" db="EMBL/GenBank/DDBJ databases">
        <title>Halonotius sp. a new haloqrchaeon isolated from saline water.</title>
        <authorList>
            <person name="Duran-Viseras A."/>
            <person name="Sanchez-Porro C."/>
            <person name="Ventosa A."/>
        </authorList>
    </citation>
    <scope>NUCLEOTIDE SEQUENCE [LARGE SCALE GENOMIC DNA]</scope>
    <source>
        <strain evidence="1 2">F9-27</strain>
    </source>
</reference>
<sequence>MRESEIFWALAKTVSDETLVLKESAGPGINLTDAENGEFEIDLVPADSESLLGTFYHEAEVHDLDGNETTIFTGQVTIKETAI</sequence>
<evidence type="ECO:0000313" key="1">
    <source>
        <dbReference type="EMBL" id="TQQ81864.1"/>
    </source>
</evidence>
<dbReference type="Proteomes" id="UP000315385">
    <property type="component" value="Unassembled WGS sequence"/>
</dbReference>
<comment type="caution">
    <text evidence="1">The sequence shown here is derived from an EMBL/GenBank/DDBJ whole genome shotgun (WGS) entry which is preliminary data.</text>
</comment>
<protein>
    <submittedName>
        <fullName evidence="1">Uncharacterized protein</fullName>
    </submittedName>
</protein>
<evidence type="ECO:0000313" key="2">
    <source>
        <dbReference type="Proteomes" id="UP000315385"/>
    </source>
</evidence>
<proteinExistence type="predicted"/>
<dbReference type="EMBL" id="SESI01000001">
    <property type="protein sequence ID" value="TQQ81864.1"/>
    <property type="molecule type" value="Genomic_DNA"/>
</dbReference>
<dbReference type="RefSeq" id="WP_142442517.1">
    <property type="nucleotide sequence ID" value="NZ_SESI01000001.1"/>
</dbReference>
<keyword evidence="2" id="KW-1185">Reference proteome</keyword>
<organism evidence="1 2">
    <name type="scientific">Halonotius roseus</name>
    <dbReference type="NCBI Taxonomy" id="2511997"/>
    <lineage>
        <taxon>Archaea</taxon>
        <taxon>Methanobacteriati</taxon>
        <taxon>Methanobacteriota</taxon>
        <taxon>Stenosarchaea group</taxon>
        <taxon>Halobacteria</taxon>
        <taxon>Halobacteriales</taxon>
        <taxon>Haloferacaceae</taxon>
        <taxon>Halonotius</taxon>
    </lineage>
</organism>
<dbReference type="AlphaFoldDB" id="A0A544QQZ9"/>
<accession>A0A544QQZ9</accession>
<gene>
    <name evidence="1" type="ORF">EWF95_02700</name>
</gene>